<accession>A0A6M5YSE4</accession>
<organism evidence="2 3">
    <name type="scientific">Frigoriglobus tundricola</name>
    <dbReference type="NCBI Taxonomy" id="2774151"/>
    <lineage>
        <taxon>Bacteria</taxon>
        <taxon>Pseudomonadati</taxon>
        <taxon>Planctomycetota</taxon>
        <taxon>Planctomycetia</taxon>
        <taxon>Gemmatales</taxon>
        <taxon>Gemmataceae</taxon>
        <taxon>Frigoriglobus</taxon>
    </lineage>
</organism>
<dbReference type="AlphaFoldDB" id="A0A6M5YSE4"/>
<sequence length="144" mass="15918">MAHRGIREPIFQEELMRTLIGIGLVFALACGATAADDKIDGAKLVGKWEPKEPKKGEEFVMEFAKDGKMSVTGTLDGKLQTFEGTYKLDGTKLAFELKVKGADGKVEDIKETVTVTKLTDDELEGKDKDGKIEYLKRVKPKPEK</sequence>
<gene>
    <name evidence="2" type="ORF">FTUN_4358</name>
</gene>
<evidence type="ECO:0000259" key="1">
    <source>
        <dbReference type="Pfam" id="PF12702"/>
    </source>
</evidence>
<dbReference type="Pfam" id="PF12702">
    <property type="entry name" value="Lipocalin_3"/>
    <property type="match status" value="1"/>
</dbReference>
<dbReference type="InterPro" id="IPR024311">
    <property type="entry name" value="Lipocalin-like"/>
</dbReference>
<proteinExistence type="predicted"/>
<protein>
    <recommendedName>
        <fullName evidence="1">Lipocalin-like domain-containing protein</fullName>
    </recommendedName>
</protein>
<dbReference type="NCBIfam" id="TIGR03066">
    <property type="entry name" value="Gem_osc_para_1"/>
    <property type="match status" value="1"/>
</dbReference>
<keyword evidence="3" id="KW-1185">Reference proteome</keyword>
<dbReference type="Proteomes" id="UP000503447">
    <property type="component" value="Chromosome"/>
</dbReference>
<dbReference type="KEGG" id="ftj:FTUN_4358"/>
<evidence type="ECO:0000313" key="3">
    <source>
        <dbReference type="Proteomes" id="UP000503447"/>
    </source>
</evidence>
<name>A0A6M5YSE4_9BACT</name>
<reference evidence="3" key="1">
    <citation type="submission" date="2020-05" db="EMBL/GenBank/DDBJ databases">
        <title>Frigoriglobus tundricola gen. nov., sp. nov., a psychrotolerant cellulolytic planctomycete of the family Gemmataceae with two divergent copies of 16S rRNA gene.</title>
        <authorList>
            <person name="Kulichevskaya I.S."/>
            <person name="Ivanova A.A."/>
            <person name="Naumoff D.G."/>
            <person name="Beletsky A.V."/>
            <person name="Rijpstra W.I.C."/>
            <person name="Sinninghe Damste J.S."/>
            <person name="Mardanov A.V."/>
            <person name="Ravin N.V."/>
            <person name="Dedysh S.N."/>
        </authorList>
    </citation>
    <scope>NUCLEOTIDE SEQUENCE [LARGE SCALE GENOMIC DNA]</scope>
    <source>
        <strain evidence="3">PL17</strain>
    </source>
</reference>
<dbReference type="EMBL" id="CP053452">
    <property type="protein sequence ID" value="QJW96799.1"/>
    <property type="molecule type" value="Genomic_DNA"/>
</dbReference>
<dbReference type="PROSITE" id="PS51257">
    <property type="entry name" value="PROKAR_LIPOPROTEIN"/>
    <property type="match status" value="1"/>
</dbReference>
<feature type="domain" description="Lipocalin-like" evidence="1">
    <location>
        <begin position="42"/>
        <end position="136"/>
    </location>
</feature>
<evidence type="ECO:0000313" key="2">
    <source>
        <dbReference type="EMBL" id="QJW96799.1"/>
    </source>
</evidence>